<protein>
    <submittedName>
        <fullName evidence="3">SPOR domain-containing protein</fullName>
    </submittedName>
</protein>
<name>A0A831LKH5_9BACT</name>
<dbReference type="GO" id="GO:0042834">
    <property type="term" value="F:peptidoglycan binding"/>
    <property type="evidence" value="ECO:0007669"/>
    <property type="project" value="InterPro"/>
</dbReference>
<gene>
    <name evidence="3" type="ORF">ENN90_01785</name>
</gene>
<dbReference type="InterPro" id="IPR007730">
    <property type="entry name" value="SPOR-like_dom"/>
</dbReference>
<dbReference type="PROSITE" id="PS51724">
    <property type="entry name" value="SPOR"/>
    <property type="match status" value="1"/>
</dbReference>
<dbReference type="Proteomes" id="UP000886047">
    <property type="component" value="Unassembled WGS sequence"/>
</dbReference>
<feature type="region of interest" description="Disordered" evidence="1">
    <location>
        <begin position="47"/>
        <end position="86"/>
    </location>
</feature>
<feature type="compositionally biased region" description="Low complexity" evidence="1">
    <location>
        <begin position="50"/>
        <end position="59"/>
    </location>
</feature>
<evidence type="ECO:0000313" key="3">
    <source>
        <dbReference type="EMBL" id="HDR50339.1"/>
    </source>
</evidence>
<organism evidence="3">
    <name type="scientific">Mariniphaga anaerophila</name>
    <dbReference type="NCBI Taxonomy" id="1484053"/>
    <lineage>
        <taxon>Bacteria</taxon>
        <taxon>Pseudomonadati</taxon>
        <taxon>Bacteroidota</taxon>
        <taxon>Bacteroidia</taxon>
        <taxon>Marinilabiliales</taxon>
        <taxon>Prolixibacteraceae</taxon>
        <taxon>Mariniphaga</taxon>
    </lineage>
</organism>
<feature type="domain" description="SPOR" evidence="2">
    <location>
        <begin position="88"/>
        <end position="165"/>
    </location>
</feature>
<evidence type="ECO:0000256" key="1">
    <source>
        <dbReference type="SAM" id="MobiDB-lite"/>
    </source>
</evidence>
<accession>A0A831LKH5</accession>
<dbReference type="Gene3D" id="3.30.70.1070">
    <property type="entry name" value="Sporulation related repeat"/>
    <property type="match status" value="1"/>
</dbReference>
<comment type="caution">
    <text evidence="3">The sequence shown here is derived from an EMBL/GenBank/DDBJ whole genome shotgun (WGS) entry which is preliminary data.</text>
</comment>
<proteinExistence type="predicted"/>
<dbReference type="AlphaFoldDB" id="A0A831LKH5"/>
<dbReference type="InterPro" id="IPR036680">
    <property type="entry name" value="SPOR-like_sf"/>
</dbReference>
<sequence>MESMNRIILFVVVLGMAFTACKSKKELAQSPYTTDPATQPKVFTVPASDTQTQPQAQQQVREEPAATTEPVAMRREQVSFTRQEDKSENETNNFFVILGSFGQLDNAKNYRETLLNKGFTPIILHSETGYYRVCVNSYQNETDARTRVAQIRQTYPEYSDVWLLIKD</sequence>
<feature type="compositionally biased region" description="Basic and acidic residues" evidence="1">
    <location>
        <begin position="72"/>
        <end position="86"/>
    </location>
</feature>
<dbReference type="PROSITE" id="PS51257">
    <property type="entry name" value="PROKAR_LIPOPROTEIN"/>
    <property type="match status" value="1"/>
</dbReference>
<dbReference type="EMBL" id="DSDK01000104">
    <property type="protein sequence ID" value="HDR50339.1"/>
    <property type="molecule type" value="Genomic_DNA"/>
</dbReference>
<evidence type="ECO:0000259" key="2">
    <source>
        <dbReference type="PROSITE" id="PS51724"/>
    </source>
</evidence>
<dbReference type="Pfam" id="PF05036">
    <property type="entry name" value="SPOR"/>
    <property type="match status" value="1"/>
</dbReference>
<dbReference type="SUPFAM" id="SSF110997">
    <property type="entry name" value="Sporulation related repeat"/>
    <property type="match status" value="1"/>
</dbReference>
<reference evidence="3" key="1">
    <citation type="journal article" date="2020" name="mSystems">
        <title>Genome- and Community-Level Interaction Insights into Carbon Utilization and Element Cycling Functions of Hydrothermarchaeota in Hydrothermal Sediment.</title>
        <authorList>
            <person name="Zhou Z."/>
            <person name="Liu Y."/>
            <person name="Xu W."/>
            <person name="Pan J."/>
            <person name="Luo Z.H."/>
            <person name="Li M."/>
        </authorList>
    </citation>
    <scope>NUCLEOTIDE SEQUENCE [LARGE SCALE GENOMIC DNA]</scope>
    <source>
        <strain evidence="3">SpSt-1217</strain>
    </source>
</reference>